<keyword evidence="7" id="KW-0325">Glycoprotein</keyword>
<keyword evidence="6" id="KW-0472">Membrane</keyword>
<feature type="domain" description="Calmodulin-binding" evidence="12">
    <location>
        <begin position="512"/>
        <end position="615"/>
    </location>
</feature>
<evidence type="ECO:0000259" key="12">
    <source>
        <dbReference type="SMART" id="SM01054"/>
    </source>
</evidence>
<feature type="region of interest" description="Disordered" evidence="11">
    <location>
        <begin position="246"/>
        <end position="302"/>
    </location>
</feature>
<accession>B8BMP5</accession>
<dbReference type="FunFam" id="3.20.20.80:FF:000023">
    <property type="entry name" value="heparanase-like protein 3"/>
    <property type="match status" value="1"/>
</dbReference>
<feature type="compositionally biased region" description="Polar residues" evidence="11">
    <location>
        <begin position="354"/>
        <end position="368"/>
    </location>
</feature>
<dbReference type="AlphaFoldDB" id="B8BMP5"/>
<evidence type="ECO:0000256" key="1">
    <source>
        <dbReference type="ARBA" id="ARBA00004613"/>
    </source>
</evidence>
<protein>
    <recommendedName>
        <fullName evidence="12">Calmodulin-binding domain-containing protein</fullName>
    </recommendedName>
</protein>
<reference evidence="13 14" key="1">
    <citation type="journal article" date="2005" name="PLoS Biol.">
        <title>The genomes of Oryza sativa: a history of duplications.</title>
        <authorList>
            <person name="Yu J."/>
            <person name="Wang J."/>
            <person name="Lin W."/>
            <person name="Li S."/>
            <person name="Li H."/>
            <person name="Zhou J."/>
            <person name="Ni P."/>
            <person name="Dong W."/>
            <person name="Hu S."/>
            <person name="Zeng C."/>
            <person name="Zhang J."/>
            <person name="Zhang Y."/>
            <person name="Li R."/>
            <person name="Xu Z."/>
            <person name="Li S."/>
            <person name="Li X."/>
            <person name="Zheng H."/>
            <person name="Cong L."/>
            <person name="Lin L."/>
            <person name="Yin J."/>
            <person name="Geng J."/>
            <person name="Li G."/>
            <person name="Shi J."/>
            <person name="Liu J."/>
            <person name="Lv H."/>
            <person name="Li J."/>
            <person name="Wang J."/>
            <person name="Deng Y."/>
            <person name="Ran L."/>
            <person name="Shi X."/>
            <person name="Wang X."/>
            <person name="Wu Q."/>
            <person name="Li C."/>
            <person name="Ren X."/>
            <person name="Wang J."/>
            <person name="Wang X."/>
            <person name="Li D."/>
            <person name="Liu D."/>
            <person name="Zhang X."/>
            <person name="Ji Z."/>
            <person name="Zhao W."/>
            <person name="Sun Y."/>
            <person name="Zhang Z."/>
            <person name="Bao J."/>
            <person name="Han Y."/>
            <person name="Dong L."/>
            <person name="Ji J."/>
            <person name="Chen P."/>
            <person name="Wu S."/>
            <person name="Liu J."/>
            <person name="Xiao Y."/>
            <person name="Bu D."/>
            <person name="Tan J."/>
            <person name="Yang L."/>
            <person name="Ye C."/>
            <person name="Zhang J."/>
            <person name="Xu J."/>
            <person name="Zhou Y."/>
            <person name="Yu Y."/>
            <person name="Zhang B."/>
            <person name="Zhuang S."/>
            <person name="Wei H."/>
            <person name="Liu B."/>
            <person name="Lei M."/>
            <person name="Yu H."/>
            <person name="Li Y."/>
            <person name="Xu H."/>
            <person name="Wei S."/>
            <person name="He X."/>
            <person name="Fang L."/>
            <person name="Zhang Z."/>
            <person name="Zhang Y."/>
            <person name="Huang X."/>
            <person name="Su Z."/>
            <person name="Tong W."/>
            <person name="Li J."/>
            <person name="Tong Z."/>
            <person name="Li S."/>
            <person name="Ye J."/>
            <person name="Wang L."/>
            <person name="Fang L."/>
            <person name="Lei T."/>
            <person name="Chen C."/>
            <person name="Chen H."/>
            <person name="Xu Z."/>
            <person name="Li H."/>
            <person name="Huang H."/>
            <person name="Zhang F."/>
            <person name="Xu H."/>
            <person name="Li N."/>
            <person name="Zhao C."/>
            <person name="Li S."/>
            <person name="Dong L."/>
            <person name="Huang Y."/>
            <person name="Li L."/>
            <person name="Xi Y."/>
            <person name="Qi Q."/>
            <person name="Li W."/>
            <person name="Zhang B."/>
            <person name="Hu W."/>
            <person name="Zhang Y."/>
            <person name="Tian X."/>
            <person name="Jiao Y."/>
            <person name="Liang X."/>
            <person name="Jin J."/>
            <person name="Gao L."/>
            <person name="Zheng W."/>
            <person name="Hao B."/>
            <person name="Liu S."/>
            <person name="Wang W."/>
            <person name="Yuan L."/>
            <person name="Cao M."/>
            <person name="McDermott J."/>
            <person name="Samudrala R."/>
            <person name="Wang J."/>
            <person name="Wong G.K."/>
            <person name="Yang H."/>
        </authorList>
    </citation>
    <scope>NUCLEOTIDE SEQUENCE [LARGE SCALE GENOMIC DNA]</scope>
    <source>
        <strain evidence="14">cv. 93-11</strain>
    </source>
</reference>
<keyword evidence="4" id="KW-0732">Signal</keyword>
<dbReference type="Gene3D" id="3.20.20.80">
    <property type="entry name" value="Glycosidases"/>
    <property type="match status" value="1"/>
</dbReference>
<dbReference type="Proteomes" id="UP000007015">
    <property type="component" value="Chromosome 12"/>
</dbReference>
<keyword evidence="5" id="KW-0378">Hydrolase</keyword>
<evidence type="ECO:0000256" key="9">
    <source>
        <dbReference type="ARBA" id="ARBA00023765"/>
    </source>
</evidence>
<dbReference type="SMART" id="SM01054">
    <property type="entry name" value="CaM_binding"/>
    <property type="match status" value="1"/>
</dbReference>
<comment type="subcellular location">
    <subcellularLocation>
        <location evidence="9">Lysosome membrane</location>
        <topology evidence="9">Peripheral membrane protein</topology>
    </subcellularLocation>
    <subcellularLocation>
        <location evidence="1">Secreted</location>
    </subcellularLocation>
</comment>
<dbReference type="InterPro" id="IPR012417">
    <property type="entry name" value="CaM-bd_dom_pln"/>
</dbReference>
<proteinExistence type="inferred from homology"/>
<dbReference type="GO" id="GO:0005516">
    <property type="term" value="F:calmodulin binding"/>
    <property type="evidence" value="ECO:0007669"/>
    <property type="project" value="InterPro"/>
</dbReference>
<evidence type="ECO:0000313" key="13">
    <source>
        <dbReference type="EMBL" id="EEC69565.1"/>
    </source>
</evidence>
<evidence type="ECO:0000256" key="2">
    <source>
        <dbReference type="ARBA" id="ARBA00009800"/>
    </source>
</evidence>
<dbReference type="GO" id="GO:0004566">
    <property type="term" value="F:beta-glucuronidase activity"/>
    <property type="evidence" value="ECO:0007669"/>
    <property type="project" value="TreeGrafter"/>
</dbReference>
<dbReference type="PANTHER" id="PTHR14363">
    <property type="entry name" value="HEPARANASE-RELATED"/>
    <property type="match status" value="1"/>
</dbReference>
<feature type="region of interest" description="Disordered" evidence="11">
    <location>
        <begin position="63"/>
        <end position="107"/>
    </location>
</feature>
<comment type="similarity">
    <text evidence="2">Belongs to the glycosyl hydrolase 79 family.</text>
</comment>
<organism evidence="13 14">
    <name type="scientific">Oryza sativa subsp. indica</name>
    <name type="common">Rice</name>
    <dbReference type="NCBI Taxonomy" id="39946"/>
    <lineage>
        <taxon>Eukaryota</taxon>
        <taxon>Viridiplantae</taxon>
        <taxon>Streptophyta</taxon>
        <taxon>Embryophyta</taxon>
        <taxon>Tracheophyta</taxon>
        <taxon>Spermatophyta</taxon>
        <taxon>Magnoliopsida</taxon>
        <taxon>Liliopsida</taxon>
        <taxon>Poales</taxon>
        <taxon>Poaceae</taxon>
        <taxon>BOP clade</taxon>
        <taxon>Oryzoideae</taxon>
        <taxon>Oryzeae</taxon>
        <taxon>Oryzinae</taxon>
        <taxon>Oryza</taxon>
        <taxon>Oryza sativa</taxon>
    </lineage>
</organism>
<sequence length="1237" mass="136731">MTEEVVKEVIIVSTPESSKSTSGDFPVNSLENVDVSSVPSDLKRKEKSVPHYLRASTGSCHDSCKFGAHHSPEPKKYWPVRRRRHQDRANAGCGKQGQDEIQTQKGRSRNKDLELKICLVKDGNVHDKPEFIEVKKPPIEMASDNSETSPCVQDQLSSAEESKRVEDGADLPCGDDKFLIPDGNAACFVDGESSEGAVSIELEMPLAIQDSDASDDHIADAISPPECVYKAGEQLLVDDMCDDGSGNECAGSEKKSTQIVMASEKREKSGHGTKSKSLYNVSVKPKVKETSTATRSNASSQKIVRTLDRKASGTTIESSNGSKVVRATKFNRDKKFRSTVASNVPKVKEIKVTSPATVMDQSSKPTRQSKLKSLVANDAPSPSVNSEKQTDRKMTVMNVAKNARVWQKKEEEKISPVKLSRSINLSSKSLLSIKMRAVKKEKPASLVKSNKKVYGAENAVADVKEKNLKSASPKVRKVEVSKKESRSQKENSATPRTENTRQPKSSTIPAQSPRKLTFRRGKVLNLQSNSESSSSPRRLRFRPAKTVEDSNRSKESTRGRRKSDSAASSGSKDSGSSKPEVVILRHQDVRDKKKNEQGLLNNVIEETASKLQVQCNLRMLSSKDDLIILGGLTGTLTMESKLSASSWMISSNVKRIIFLWILHLEMREESMRLWFLIPLLLCFPTLIRSEDYSDVTIVVRGAETIASTSNEFICATIDWWPPEKCNYDQCPWGQASILNLDLTNPLLAKAIQAFSPLRIRLGGSLQDQVVYGTPNLGSPCTPFSKSSSGLFGFSQGCITMERWDAINKIFMDTGAVVTFGLNALRGRQQMGRGVWGGAWNSSNAREFMEYTVSMNYPIDSWEFGNELSGSGIGASVGAEQYGKDIIELKNIISQLYGNSRKPLVVAPGGFYDQKWYAQLLDISGPNVLDAMTHHIYNLGAGNDPQVANRILNPQYLSQSSDTFRDLQMTIQRHGPWSAPWVGEAGGAYNSGSRKVSNTFLNSFWYLDQLGQSAKYDTKVYCRQTLIGGNYGLLDTETFVPNPDYYRQVFLYFALPQSCFTTLYTFCTKPRYMFSALLWHRLMGKGVISLDTSGSSYLRAYAHCGKQKGGVALLMLNLNKNMGFMVSVRNDLNINFREMAGIKRDNSFVHGLKRTVSWVGSKASDGLEKREEYHLTPQDGNPFARTVLLNGAPLQLTGDGDIPSLPPVMVSVNSPIYVAPLSIAFVVFPDFEAEGCER</sequence>
<feature type="compositionally biased region" description="Basic and acidic residues" evidence="11">
    <location>
        <begin position="476"/>
        <end position="489"/>
    </location>
</feature>
<dbReference type="GO" id="GO:0005765">
    <property type="term" value="C:lysosomal membrane"/>
    <property type="evidence" value="ECO:0007669"/>
    <property type="project" value="UniProtKB-SubCell"/>
</dbReference>
<dbReference type="Gramene" id="BGIOSGA037665-TA">
    <property type="protein sequence ID" value="BGIOSGA037665-PA"/>
    <property type="gene ID" value="BGIOSGA037665"/>
</dbReference>
<evidence type="ECO:0000256" key="11">
    <source>
        <dbReference type="SAM" id="MobiDB-lite"/>
    </source>
</evidence>
<evidence type="ECO:0000256" key="8">
    <source>
        <dbReference type="ARBA" id="ARBA00023228"/>
    </source>
</evidence>
<dbReference type="SUPFAM" id="SSF51445">
    <property type="entry name" value="(Trans)glycosidases"/>
    <property type="match status" value="1"/>
</dbReference>
<evidence type="ECO:0000256" key="10">
    <source>
        <dbReference type="ARBA" id="ARBA00055929"/>
    </source>
</evidence>
<dbReference type="EMBL" id="CM000137">
    <property type="protein sequence ID" value="EEC69565.1"/>
    <property type="molecule type" value="Genomic_DNA"/>
</dbReference>
<feature type="compositionally biased region" description="Polar residues" evidence="11">
    <location>
        <begin position="491"/>
        <end position="510"/>
    </location>
</feature>
<dbReference type="PANTHER" id="PTHR14363:SF21">
    <property type="entry name" value="HEPARANASE-LIKE PROTEIN 1"/>
    <property type="match status" value="1"/>
</dbReference>
<name>B8BMP5_ORYSI</name>
<evidence type="ECO:0000256" key="3">
    <source>
        <dbReference type="ARBA" id="ARBA00022525"/>
    </source>
</evidence>
<dbReference type="InterPro" id="IPR017853">
    <property type="entry name" value="GH"/>
</dbReference>
<feature type="region of interest" description="Disordered" evidence="11">
    <location>
        <begin position="354"/>
        <end position="392"/>
    </location>
</feature>
<dbReference type="HOGENOM" id="CLU_267102_0_0_1"/>
<feature type="compositionally biased region" description="Polar residues" evidence="11">
    <location>
        <begin position="290"/>
        <end position="302"/>
    </location>
</feature>
<keyword evidence="3" id="KW-0964">Secreted</keyword>
<evidence type="ECO:0000256" key="4">
    <source>
        <dbReference type="ARBA" id="ARBA00022729"/>
    </source>
</evidence>
<evidence type="ECO:0000313" key="14">
    <source>
        <dbReference type="Proteomes" id="UP000007015"/>
    </source>
</evidence>
<dbReference type="Pfam" id="PF07839">
    <property type="entry name" value="CaM_binding"/>
    <property type="match status" value="1"/>
</dbReference>
<evidence type="ECO:0000256" key="5">
    <source>
        <dbReference type="ARBA" id="ARBA00022801"/>
    </source>
</evidence>
<dbReference type="Pfam" id="PF03662">
    <property type="entry name" value="Glyco_hydro_79n"/>
    <property type="match status" value="1"/>
</dbReference>
<feature type="region of interest" description="Disordered" evidence="11">
    <location>
        <begin position="12"/>
        <end position="50"/>
    </location>
</feature>
<evidence type="ECO:0000256" key="6">
    <source>
        <dbReference type="ARBA" id="ARBA00023136"/>
    </source>
</evidence>
<dbReference type="GO" id="GO:0009505">
    <property type="term" value="C:plant-type cell wall"/>
    <property type="evidence" value="ECO:0007669"/>
    <property type="project" value="TreeGrafter"/>
</dbReference>
<keyword evidence="14" id="KW-1185">Reference proteome</keyword>
<feature type="region of interest" description="Disordered" evidence="11">
    <location>
        <begin position="465"/>
        <end position="582"/>
    </location>
</feature>
<comment type="function">
    <text evidence="10">Endoglycosidase which is a cell surface and extracellular matrix-degrading enzyme. Cleaves heparan sulfate proteoglycans (HSPGs) into heparan sulfate side chains and core proteoglycans.</text>
</comment>
<feature type="compositionally biased region" description="Low complexity" evidence="11">
    <location>
        <begin position="565"/>
        <end position="578"/>
    </location>
</feature>
<feature type="compositionally biased region" description="Basic and acidic residues" evidence="11">
    <location>
        <begin position="545"/>
        <end position="564"/>
    </location>
</feature>
<evidence type="ECO:0000256" key="7">
    <source>
        <dbReference type="ARBA" id="ARBA00023180"/>
    </source>
</evidence>
<dbReference type="STRING" id="39946.B8BMP5"/>
<feature type="compositionally biased region" description="Polar residues" evidence="11">
    <location>
        <begin position="14"/>
        <end position="39"/>
    </location>
</feature>
<keyword evidence="8" id="KW-0458">Lysosome</keyword>
<dbReference type="GO" id="GO:0005576">
    <property type="term" value="C:extracellular region"/>
    <property type="evidence" value="ECO:0007669"/>
    <property type="project" value="UniProtKB-SubCell"/>
</dbReference>
<dbReference type="InterPro" id="IPR005199">
    <property type="entry name" value="Glyco_hydro_79"/>
</dbReference>
<gene>
    <name evidence="13" type="ORF">OsI_38868</name>
</gene>
<feature type="compositionally biased region" description="Polar residues" evidence="11">
    <location>
        <begin position="143"/>
        <end position="159"/>
    </location>
</feature>
<feature type="region of interest" description="Disordered" evidence="11">
    <location>
        <begin position="140"/>
        <end position="168"/>
    </location>
</feature>